<dbReference type="AlphaFoldDB" id="A0A2N3VI96"/>
<organism evidence="2 3">
    <name type="scientific">Nocardia fluminea</name>
    <dbReference type="NCBI Taxonomy" id="134984"/>
    <lineage>
        <taxon>Bacteria</taxon>
        <taxon>Bacillati</taxon>
        <taxon>Actinomycetota</taxon>
        <taxon>Actinomycetes</taxon>
        <taxon>Mycobacteriales</taxon>
        <taxon>Nocardiaceae</taxon>
        <taxon>Nocardia</taxon>
    </lineage>
</organism>
<evidence type="ECO:0000313" key="3">
    <source>
        <dbReference type="Proteomes" id="UP000233766"/>
    </source>
</evidence>
<reference evidence="2 3" key="1">
    <citation type="submission" date="2017-12" db="EMBL/GenBank/DDBJ databases">
        <title>Sequencing the genomes of 1000 Actinobacteria strains.</title>
        <authorList>
            <person name="Klenk H.-P."/>
        </authorList>
    </citation>
    <scope>NUCLEOTIDE SEQUENCE [LARGE SCALE GENOMIC DNA]</scope>
    <source>
        <strain evidence="2 3">DSM 44489</strain>
    </source>
</reference>
<proteinExistence type="predicted"/>
<evidence type="ECO:0000256" key="1">
    <source>
        <dbReference type="SAM" id="MobiDB-lite"/>
    </source>
</evidence>
<comment type="caution">
    <text evidence="2">The sequence shown here is derived from an EMBL/GenBank/DDBJ whole genome shotgun (WGS) entry which is preliminary data.</text>
</comment>
<name>A0A2N3VI96_9NOCA</name>
<feature type="region of interest" description="Disordered" evidence="1">
    <location>
        <begin position="1"/>
        <end position="37"/>
    </location>
</feature>
<sequence length="37" mass="3845">MAVPERAAGTGVSERASEPATQRVSRICSLSAGEVDR</sequence>
<dbReference type="Proteomes" id="UP000233766">
    <property type="component" value="Unassembled WGS sequence"/>
</dbReference>
<accession>A0A2N3VI96</accession>
<evidence type="ECO:0000313" key="2">
    <source>
        <dbReference type="EMBL" id="PKV81341.1"/>
    </source>
</evidence>
<gene>
    <name evidence="2" type="ORF">ATK86_5806</name>
</gene>
<dbReference type="EMBL" id="PJMW01000002">
    <property type="protein sequence ID" value="PKV81341.1"/>
    <property type="molecule type" value="Genomic_DNA"/>
</dbReference>
<keyword evidence="3" id="KW-1185">Reference proteome</keyword>
<protein>
    <submittedName>
        <fullName evidence="2">Uncharacterized protein</fullName>
    </submittedName>
</protein>